<name>A0A6G1FVG9_9PEZI</name>
<proteinExistence type="predicted"/>
<evidence type="ECO:0000313" key="2">
    <source>
        <dbReference type="Proteomes" id="UP000504638"/>
    </source>
</evidence>
<dbReference type="RefSeq" id="XP_033531339.1">
    <property type="nucleotide sequence ID" value="XM_033680044.1"/>
</dbReference>
<organism evidence="1">
    <name type="scientific">Eremomyces bilateralis CBS 781.70</name>
    <dbReference type="NCBI Taxonomy" id="1392243"/>
    <lineage>
        <taxon>Eukaryota</taxon>
        <taxon>Fungi</taxon>
        <taxon>Dikarya</taxon>
        <taxon>Ascomycota</taxon>
        <taxon>Pezizomycotina</taxon>
        <taxon>Dothideomycetes</taxon>
        <taxon>Dothideomycetes incertae sedis</taxon>
        <taxon>Eremomycetales</taxon>
        <taxon>Eremomycetaceae</taxon>
        <taxon>Eremomyces</taxon>
    </lineage>
</organism>
<keyword evidence="2" id="KW-1185">Reference proteome</keyword>
<reference evidence="3" key="3">
    <citation type="submission" date="2025-04" db="UniProtKB">
        <authorList>
            <consortium name="RefSeq"/>
        </authorList>
    </citation>
    <scope>IDENTIFICATION</scope>
    <source>
        <strain evidence="3">CBS 781.70</strain>
    </source>
</reference>
<dbReference type="AlphaFoldDB" id="A0A6G1FVG9"/>
<reference evidence="1 3" key="1">
    <citation type="submission" date="2020-01" db="EMBL/GenBank/DDBJ databases">
        <authorList>
            <consortium name="DOE Joint Genome Institute"/>
            <person name="Haridas S."/>
            <person name="Albert R."/>
            <person name="Binder M."/>
            <person name="Bloem J."/>
            <person name="Labutti K."/>
            <person name="Salamov A."/>
            <person name="Andreopoulos B."/>
            <person name="Baker S.E."/>
            <person name="Barry K."/>
            <person name="Bills G."/>
            <person name="Bluhm B.H."/>
            <person name="Cannon C."/>
            <person name="Castanera R."/>
            <person name="Culley D.E."/>
            <person name="Daum C."/>
            <person name="Ezra D."/>
            <person name="Gonzalez J.B."/>
            <person name="Henrissat B."/>
            <person name="Kuo A."/>
            <person name="Liang C."/>
            <person name="Lipzen A."/>
            <person name="Lutzoni F."/>
            <person name="Magnuson J."/>
            <person name="Mondo S."/>
            <person name="Nolan M."/>
            <person name="Ohm R."/>
            <person name="Pangilinan J."/>
            <person name="Park H.-J."/>
            <person name="Ramirez L."/>
            <person name="Alfaro M."/>
            <person name="Sun H."/>
            <person name="Tritt A."/>
            <person name="Yoshinaga Y."/>
            <person name="Zwiers L.-H."/>
            <person name="Turgeon B.G."/>
            <person name="Goodwin S.B."/>
            <person name="Spatafora J.W."/>
            <person name="Crous P.W."/>
            <person name="Grigoriev I.V."/>
        </authorList>
    </citation>
    <scope>NUCLEOTIDE SEQUENCE</scope>
    <source>
        <strain evidence="1 3">CBS 781.70</strain>
    </source>
</reference>
<sequence>MARPSSHRLYSDLVGIFSMPFPSLYGYFRLAAGYNSRGFSYPEDAVFAFAGITTALTRIFPGGFISGLPQMFFDVALLWQPERAATRRIKRNTSTNAYLPS</sequence>
<dbReference type="OrthoDB" id="5428863at2759"/>
<accession>A0A6G1FVG9</accession>
<evidence type="ECO:0000313" key="1">
    <source>
        <dbReference type="EMBL" id="KAF1809708.1"/>
    </source>
</evidence>
<dbReference type="Proteomes" id="UP000504638">
    <property type="component" value="Unplaced"/>
</dbReference>
<protein>
    <submittedName>
        <fullName evidence="1 3">Uncharacterized protein</fullName>
    </submittedName>
</protein>
<dbReference type="EMBL" id="ML975170">
    <property type="protein sequence ID" value="KAF1809708.1"/>
    <property type="molecule type" value="Genomic_DNA"/>
</dbReference>
<dbReference type="GeneID" id="54420614"/>
<gene>
    <name evidence="1 3" type="ORF">P152DRAFT_461087</name>
</gene>
<evidence type="ECO:0000313" key="3">
    <source>
        <dbReference type="RefSeq" id="XP_033531339.1"/>
    </source>
</evidence>
<reference evidence="3" key="2">
    <citation type="submission" date="2020-04" db="EMBL/GenBank/DDBJ databases">
        <authorList>
            <consortium name="NCBI Genome Project"/>
        </authorList>
    </citation>
    <scope>NUCLEOTIDE SEQUENCE</scope>
    <source>
        <strain evidence="3">CBS 781.70</strain>
    </source>
</reference>